<evidence type="ECO:0000313" key="2">
    <source>
        <dbReference type="Proteomes" id="UP000198982"/>
    </source>
</evidence>
<protein>
    <submittedName>
        <fullName evidence="1">Uncharacterized protein</fullName>
    </submittedName>
</protein>
<sequence length="74" mass="8281">MSTLEAKTEKGVVLRIVPYADGSYRLDCDWSERGKPIIELPRFYRSERGAKQGAALITGERLTWAPKDAAQQAN</sequence>
<proteinExistence type="predicted"/>
<name>A0A1H5A677_9PSED</name>
<dbReference type="Proteomes" id="UP000198982">
    <property type="component" value="Unassembled WGS sequence"/>
</dbReference>
<keyword evidence="2" id="KW-1185">Reference proteome</keyword>
<reference evidence="2" key="1">
    <citation type="submission" date="2016-10" db="EMBL/GenBank/DDBJ databases">
        <authorList>
            <person name="Varghese N."/>
            <person name="Submissions S."/>
        </authorList>
    </citation>
    <scope>NUCLEOTIDE SEQUENCE [LARGE SCALE GENOMIC DNA]</scope>
    <source>
        <strain evidence="2">DSM 9751</strain>
    </source>
</reference>
<organism evidence="1 2">
    <name type="scientific">Pseudomonas saponiphila</name>
    <dbReference type="NCBI Taxonomy" id="556534"/>
    <lineage>
        <taxon>Bacteria</taxon>
        <taxon>Pseudomonadati</taxon>
        <taxon>Pseudomonadota</taxon>
        <taxon>Gammaproteobacteria</taxon>
        <taxon>Pseudomonadales</taxon>
        <taxon>Pseudomonadaceae</taxon>
        <taxon>Pseudomonas</taxon>
    </lineage>
</organism>
<dbReference type="RefSeq" id="WP_143038388.1">
    <property type="nucleotide sequence ID" value="NZ_FNTJ01000003.1"/>
</dbReference>
<gene>
    <name evidence="1" type="ORF">SAMN05216178_6981</name>
</gene>
<accession>A0A1H5A677</accession>
<evidence type="ECO:0000313" key="1">
    <source>
        <dbReference type="EMBL" id="SED37221.1"/>
    </source>
</evidence>
<dbReference type="AlphaFoldDB" id="A0A1H5A677"/>
<dbReference type="EMBL" id="FNTJ01000003">
    <property type="protein sequence ID" value="SED37221.1"/>
    <property type="molecule type" value="Genomic_DNA"/>
</dbReference>